<dbReference type="Pfam" id="PF00294">
    <property type="entry name" value="PfkB"/>
    <property type="match status" value="1"/>
</dbReference>
<reference evidence="8 9" key="1">
    <citation type="submission" date="2020-02" db="EMBL/GenBank/DDBJ databases">
        <authorList>
            <person name="Zheng R.K."/>
            <person name="Sun C.M."/>
        </authorList>
    </citation>
    <scope>NUCLEOTIDE SEQUENCE [LARGE SCALE GENOMIC DNA]</scope>
    <source>
        <strain evidence="9">zrk23</strain>
    </source>
</reference>
<dbReference type="GO" id="GO:0005524">
    <property type="term" value="F:ATP binding"/>
    <property type="evidence" value="ECO:0007669"/>
    <property type="project" value="UniProtKB-KW"/>
</dbReference>
<dbReference type="GO" id="GO:0005829">
    <property type="term" value="C:cytosol"/>
    <property type="evidence" value="ECO:0007669"/>
    <property type="project" value="TreeGrafter"/>
</dbReference>
<evidence type="ECO:0000256" key="2">
    <source>
        <dbReference type="ARBA" id="ARBA00022679"/>
    </source>
</evidence>
<evidence type="ECO:0000313" key="8">
    <source>
        <dbReference type="EMBL" id="QIG79655.1"/>
    </source>
</evidence>
<proteinExistence type="inferred from homology"/>
<dbReference type="RefSeq" id="WP_165326655.1">
    <property type="nucleotide sequence ID" value="NZ_CP049109.1"/>
</dbReference>
<comment type="similarity">
    <text evidence="1 6">Belongs to the carbohydrate kinase PfkB family.</text>
</comment>
<sequence length="308" mass="32175">MQPIVTLTMNPALDVTTGTDHVRPTHKLRCTTPRFDPGGGGINVARVIHALGGDATAVFPAGGPSGEKLKQLLTAIGVTIAPVPVAGATRESFTVDEAATGDQYRFVLPGAELTPSERQAIVAALENQPAPPAYIVASGSLPAGVSDNFYCIIGALCRRIGARMILDTSGAALAASEGCDAWLVKPSQREMEDLLGRELPDETAWIDGCRELIARGFATTVALSLGADGAMLVTEKESRRYRAPKVEVFSAVGAGDSMVAAITLALAHGLPVEEAFRHGMAAGAAALLTPATELVHRNDFERLLAQVE</sequence>
<keyword evidence="9" id="KW-1185">Reference proteome</keyword>
<dbReference type="PANTHER" id="PTHR46566">
    <property type="entry name" value="1-PHOSPHOFRUCTOKINASE-RELATED"/>
    <property type="match status" value="1"/>
</dbReference>
<keyword evidence="3" id="KW-0547">Nucleotide-binding</keyword>
<dbReference type="InterPro" id="IPR029056">
    <property type="entry name" value="Ribokinase-like"/>
</dbReference>
<gene>
    <name evidence="8" type="ORF">G5C33_07525</name>
</gene>
<dbReference type="PROSITE" id="PS00583">
    <property type="entry name" value="PFKB_KINASES_1"/>
    <property type="match status" value="1"/>
</dbReference>
<dbReference type="AlphaFoldDB" id="A0A6G6Y416"/>
<dbReference type="FunFam" id="3.40.1190.20:FF:000001">
    <property type="entry name" value="Phosphofructokinase"/>
    <property type="match status" value="1"/>
</dbReference>
<dbReference type="CDD" id="cd01164">
    <property type="entry name" value="FruK_PfkB_like"/>
    <property type="match status" value="1"/>
</dbReference>
<evidence type="ECO:0000256" key="4">
    <source>
        <dbReference type="ARBA" id="ARBA00022777"/>
    </source>
</evidence>
<dbReference type="PIRSF" id="PIRSF000535">
    <property type="entry name" value="1PFK/6PFK/LacC"/>
    <property type="match status" value="1"/>
</dbReference>
<keyword evidence="5" id="KW-0067">ATP-binding</keyword>
<dbReference type="Proteomes" id="UP000501568">
    <property type="component" value="Chromosome"/>
</dbReference>
<feature type="domain" description="Carbohydrate kinase PfkB" evidence="7">
    <location>
        <begin position="14"/>
        <end position="291"/>
    </location>
</feature>
<dbReference type="SUPFAM" id="SSF53613">
    <property type="entry name" value="Ribokinase-like"/>
    <property type="match status" value="1"/>
</dbReference>
<dbReference type="InterPro" id="IPR017583">
    <property type="entry name" value="Tagatose/fructose_Pkinase"/>
</dbReference>
<organism evidence="8 9">
    <name type="scientific">Stakelama tenebrarum</name>
    <dbReference type="NCBI Taxonomy" id="2711215"/>
    <lineage>
        <taxon>Bacteria</taxon>
        <taxon>Pseudomonadati</taxon>
        <taxon>Pseudomonadota</taxon>
        <taxon>Alphaproteobacteria</taxon>
        <taxon>Sphingomonadales</taxon>
        <taxon>Sphingomonadaceae</taxon>
        <taxon>Stakelama</taxon>
    </lineage>
</organism>
<dbReference type="KEGG" id="spzr:G5C33_07525"/>
<evidence type="ECO:0000256" key="6">
    <source>
        <dbReference type="PIRNR" id="PIRNR000535"/>
    </source>
</evidence>
<evidence type="ECO:0000256" key="3">
    <source>
        <dbReference type="ARBA" id="ARBA00022741"/>
    </source>
</evidence>
<evidence type="ECO:0000259" key="7">
    <source>
        <dbReference type="Pfam" id="PF00294"/>
    </source>
</evidence>
<dbReference type="NCBIfam" id="TIGR03168">
    <property type="entry name" value="1-PFK"/>
    <property type="match status" value="1"/>
</dbReference>
<dbReference type="PANTHER" id="PTHR46566:SF2">
    <property type="entry name" value="ATP-DEPENDENT 6-PHOSPHOFRUCTOKINASE ISOZYME 2"/>
    <property type="match status" value="1"/>
</dbReference>
<evidence type="ECO:0000256" key="5">
    <source>
        <dbReference type="ARBA" id="ARBA00022840"/>
    </source>
</evidence>
<name>A0A6G6Y416_9SPHN</name>
<protein>
    <recommendedName>
        <fullName evidence="6">Phosphofructokinase</fullName>
    </recommendedName>
</protein>
<keyword evidence="2 6" id="KW-0808">Transferase</keyword>
<dbReference type="GO" id="GO:0003872">
    <property type="term" value="F:6-phosphofructokinase activity"/>
    <property type="evidence" value="ECO:0007669"/>
    <property type="project" value="TreeGrafter"/>
</dbReference>
<evidence type="ECO:0000256" key="1">
    <source>
        <dbReference type="ARBA" id="ARBA00010688"/>
    </source>
</evidence>
<keyword evidence="4 8" id="KW-0418">Kinase</keyword>
<accession>A0A6G6Y416</accession>
<dbReference type="EMBL" id="CP049109">
    <property type="protein sequence ID" value="QIG79655.1"/>
    <property type="molecule type" value="Genomic_DNA"/>
</dbReference>
<dbReference type="Gene3D" id="3.40.1190.20">
    <property type="match status" value="1"/>
</dbReference>
<dbReference type="InterPro" id="IPR011611">
    <property type="entry name" value="PfkB_dom"/>
</dbReference>
<evidence type="ECO:0000313" key="9">
    <source>
        <dbReference type="Proteomes" id="UP000501568"/>
    </source>
</evidence>
<dbReference type="InterPro" id="IPR002173">
    <property type="entry name" value="Carboh/pur_kinase_PfkB_CS"/>
</dbReference>